<keyword evidence="7 8" id="KW-0472">Membrane</keyword>
<name>A0A099I7X3_CLOIN</name>
<dbReference type="Gene3D" id="3.40.50.300">
    <property type="entry name" value="P-loop containing nucleotide triphosphate hydrolases"/>
    <property type="match status" value="1"/>
</dbReference>
<accession>A0A099I7X3</accession>
<keyword evidence="3 8" id="KW-1003">Cell membrane</keyword>
<dbReference type="InterPro" id="IPR003593">
    <property type="entry name" value="AAA+_ATPase"/>
</dbReference>
<comment type="function">
    <text evidence="8">ATP-binding (A) component of a common energy-coupling factor (ECF) ABC-transporter complex.</text>
</comment>
<dbReference type="InterPro" id="IPR017871">
    <property type="entry name" value="ABC_transporter-like_CS"/>
</dbReference>
<reference evidence="10 12" key="1">
    <citation type="submission" date="2014-08" db="EMBL/GenBank/DDBJ databases">
        <title>Clostridium innocuum, an unnegligible vancomycin-resistant pathogen causing extra-intestinal infections.</title>
        <authorList>
            <person name="Feng Y."/>
            <person name="Chiu C.-H."/>
        </authorList>
    </citation>
    <scope>NUCLEOTIDE SEQUENCE [LARGE SCALE GENOMIC DNA]</scope>
    <source>
        <strain evidence="10 12">AN88</strain>
    </source>
</reference>
<reference evidence="11 13" key="2">
    <citation type="submission" date="2018-08" db="EMBL/GenBank/DDBJ databases">
        <title>A genome reference for cultivated species of the human gut microbiota.</title>
        <authorList>
            <person name="Zou Y."/>
            <person name="Xue W."/>
            <person name="Luo G."/>
        </authorList>
    </citation>
    <scope>NUCLEOTIDE SEQUENCE [LARGE SCALE GENOMIC DNA]</scope>
    <source>
        <strain evidence="11 13">OF01-2LB</strain>
    </source>
</reference>
<comment type="caution">
    <text evidence="10">The sequence shown here is derived from an EMBL/GenBank/DDBJ whole genome shotgun (WGS) entry which is preliminary data.</text>
</comment>
<dbReference type="RefSeq" id="WP_044905591.1">
    <property type="nucleotide sequence ID" value="NZ_JAQCQO010000002.1"/>
</dbReference>
<dbReference type="EMBL" id="QVEV01000022">
    <property type="protein sequence ID" value="RGC14316.1"/>
    <property type="molecule type" value="Genomic_DNA"/>
</dbReference>
<dbReference type="FunFam" id="3.40.50.300:FF:000224">
    <property type="entry name" value="Energy-coupling factor transporter ATP-binding protein EcfA"/>
    <property type="match status" value="1"/>
</dbReference>
<feature type="domain" description="ABC transporter" evidence="9">
    <location>
        <begin position="3"/>
        <end position="246"/>
    </location>
</feature>
<dbReference type="InterPro" id="IPR050095">
    <property type="entry name" value="ECF_ABC_transporter_ATP-bd"/>
</dbReference>
<evidence type="ECO:0000313" key="13">
    <source>
        <dbReference type="Proteomes" id="UP000260025"/>
    </source>
</evidence>
<dbReference type="Proteomes" id="UP000260025">
    <property type="component" value="Unassembled WGS sequence"/>
</dbReference>
<comment type="subunit">
    <text evidence="8">Forms a stable energy-coupling factor (ECF) transporter complex composed of 2 membrane-embedded substrate-binding proteins (S component), 2 ATP-binding proteins (A component) and 2 transmembrane proteins (T component).</text>
</comment>
<dbReference type="SMART" id="SM00382">
    <property type="entry name" value="AAA"/>
    <property type="match status" value="1"/>
</dbReference>
<dbReference type="EC" id="7.-.-.-" evidence="8"/>
<dbReference type="SUPFAM" id="SSF52540">
    <property type="entry name" value="P-loop containing nucleoside triphosphate hydrolases"/>
    <property type="match status" value="1"/>
</dbReference>
<evidence type="ECO:0000256" key="4">
    <source>
        <dbReference type="ARBA" id="ARBA00022741"/>
    </source>
</evidence>
<dbReference type="GO" id="GO:0005524">
    <property type="term" value="F:ATP binding"/>
    <property type="evidence" value="ECO:0007669"/>
    <property type="project" value="UniProtKB-UniRule"/>
</dbReference>
<evidence type="ECO:0000256" key="6">
    <source>
        <dbReference type="ARBA" id="ARBA00022967"/>
    </source>
</evidence>
<keyword evidence="5 8" id="KW-0067">ATP-binding</keyword>
<gene>
    <name evidence="10" type="ORF">CIAN88_11885</name>
    <name evidence="11" type="ORF">DXA38_14170</name>
</gene>
<dbReference type="PANTHER" id="PTHR43553:SF27">
    <property type="entry name" value="ENERGY-COUPLING FACTOR TRANSPORTER ATP-BINDING PROTEIN ECFA2"/>
    <property type="match status" value="1"/>
</dbReference>
<dbReference type="GO" id="GO:0042626">
    <property type="term" value="F:ATPase-coupled transmembrane transporter activity"/>
    <property type="evidence" value="ECO:0007669"/>
    <property type="project" value="TreeGrafter"/>
</dbReference>
<keyword evidence="6" id="KW-1278">Translocase</keyword>
<evidence type="ECO:0000313" key="12">
    <source>
        <dbReference type="Proteomes" id="UP000030008"/>
    </source>
</evidence>
<evidence type="ECO:0000256" key="8">
    <source>
        <dbReference type="RuleBase" id="RU365104"/>
    </source>
</evidence>
<dbReference type="OrthoDB" id="9784332at2"/>
<dbReference type="GO" id="GO:0043190">
    <property type="term" value="C:ATP-binding cassette (ABC) transporter complex"/>
    <property type="evidence" value="ECO:0007669"/>
    <property type="project" value="TreeGrafter"/>
</dbReference>
<dbReference type="Pfam" id="PF00005">
    <property type="entry name" value="ABC_tran"/>
    <property type="match status" value="1"/>
</dbReference>
<dbReference type="PANTHER" id="PTHR43553">
    <property type="entry name" value="HEAVY METAL TRANSPORTER"/>
    <property type="match status" value="1"/>
</dbReference>
<evidence type="ECO:0000256" key="3">
    <source>
        <dbReference type="ARBA" id="ARBA00022475"/>
    </source>
</evidence>
<dbReference type="InterPro" id="IPR015856">
    <property type="entry name" value="ABC_transpr_CbiO/EcfA_su"/>
</dbReference>
<evidence type="ECO:0000256" key="2">
    <source>
        <dbReference type="ARBA" id="ARBA00022448"/>
    </source>
</evidence>
<dbReference type="InterPro" id="IPR003439">
    <property type="entry name" value="ABC_transporter-like_ATP-bd"/>
</dbReference>
<evidence type="ECO:0000313" key="10">
    <source>
        <dbReference type="EMBL" id="KGJ52988.1"/>
    </source>
</evidence>
<dbReference type="Proteomes" id="UP000030008">
    <property type="component" value="Unassembled WGS sequence"/>
</dbReference>
<organism evidence="10 12">
    <name type="scientific">Clostridium innocuum</name>
    <dbReference type="NCBI Taxonomy" id="1522"/>
    <lineage>
        <taxon>Bacteria</taxon>
        <taxon>Bacillati</taxon>
        <taxon>Bacillota</taxon>
        <taxon>Clostridia</taxon>
        <taxon>Eubacteriales</taxon>
        <taxon>Clostridiaceae</taxon>
        <taxon>Clostridium</taxon>
    </lineage>
</organism>
<dbReference type="AlphaFoldDB" id="A0A099I7X3"/>
<dbReference type="CDD" id="cd03225">
    <property type="entry name" value="ABC_cobalt_CbiO_domain1"/>
    <property type="match status" value="1"/>
</dbReference>
<evidence type="ECO:0000259" key="9">
    <source>
        <dbReference type="PROSITE" id="PS50893"/>
    </source>
</evidence>
<dbReference type="GO" id="GO:0016887">
    <property type="term" value="F:ATP hydrolysis activity"/>
    <property type="evidence" value="ECO:0007669"/>
    <property type="project" value="InterPro"/>
</dbReference>
<dbReference type="PROSITE" id="PS00211">
    <property type="entry name" value="ABC_TRANSPORTER_1"/>
    <property type="match status" value="1"/>
</dbReference>
<comment type="similarity">
    <text evidence="8">Belongs to the ABC transporter superfamily. Energy-coupling factor EcfA family.</text>
</comment>
<evidence type="ECO:0000256" key="5">
    <source>
        <dbReference type="ARBA" id="ARBA00022840"/>
    </source>
</evidence>
<keyword evidence="2 8" id="KW-0813">Transport</keyword>
<evidence type="ECO:0000256" key="7">
    <source>
        <dbReference type="ARBA" id="ARBA00023136"/>
    </source>
</evidence>
<dbReference type="InterPro" id="IPR027417">
    <property type="entry name" value="P-loop_NTPase"/>
</dbReference>
<dbReference type="NCBIfam" id="TIGR04521">
    <property type="entry name" value="ECF_ATPase_2"/>
    <property type="match status" value="1"/>
</dbReference>
<dbReference type="PROSITE" id="PS50893">
    <property type="entry name" value="ABC_TRANSPORTER_2"/>
    <property type="match status" value="1"/>
</dbReference>
<proteinExistence type="inferred from homology"/>
<dbReference type="EMBL" id="JQIF01000049">
    <property type="protein sequence ID" value="KGJ52988.1"/>
    <property type="molecule type" value="Genomic_DNA"/>
</dbReference>
<keyword evidence="4 8" id="KW-0547">Nucleotide-binding</keyword>
<protein>
    <recommendedName>
        <fullName evidence="8">Energy-coupling factor transporter ATP-binding protein EcfA2</fullName>
        <ecNumber evidence="8">7.-.-.-</ecNumber>
    </recommendedName>
</protein>
<sequence length="286" mass="31809">MPITFRKVAHTYNADSPFSYAALKGIDLEIPEGRVTAIIGETGSGKSTLVQHLNALLLPTEGEVQILDKTITAGSKPKNLKELRRLVGLVFQFPEYQLFEETIEKDISFGPKNFGVSAEEAAQRAKEVLKVVGLDESYLQRSPFDLSGGQKRRIAIAGILAMNPDVLVLDEPTAGLDPQGASDMMRLFVDMNKKYGKTVLIVTHDMEHVLQYCEEVVVVQDGSIKKHCDVQSFFETVELLQELNINPPAVIRLREELIRRGFSIDRTLLDMDKLAAAVACEVKKHE</sequence>
<dbReference type="InterPro" id="IPR030946">
    <property type="entry name" value="EcfA2"/>
</dbReference>
<comment type="subcellular location">
    <subcellularLocation>
        <location evidence="1 8">Cell membrane</location>
        <topology evidence="1 8">Peripheral membrane protein</topology>
    </subcellularLocation>
</comment>
<evidence type="ECO:0000256" key="1">
    <source>
        <dbReference type="ARBA" id="ARBA00004202"/>
    </source>
</evidence>
<evidence type="ECO:0000313" key="11">
    <source>
        <dbReference type="EMBL" id="RGC14316.1"/>
    </source>
</evidence>